<name>A0A318S8W3_9DEIO</name>
<accession>A0A318S8W3</accession>
<reference evidence="1 2" key="1">
    <citation type="submission" date="2018-06" db="EMBL/GenBank/DDBJ databases">
        <title>Genomic Encyclopedia of Type Strains, Phase IV (KMG-IV): sequencing the most valuable type-strain genomes for metagenomic binning, comparative biology and taxonomic classification.</title>
        <authorList>
            <person name="Goeker M."/>
        </authorList>
    </citation>
    <scope>NUCLEOTIDE SEQUENCE [LARGE SCALE GENOMIC DNA]</scope>
    <source>
        <strain evidence="1 2">DSM 18048</strain>
    </source>
</reference>
<evidence type="ECO:0000313" key="1">
    <source>
        <dbReference type="EMBL" id="PYE52856.1"/>
    </source>
</evidence>
<dbReference type="Proteomes" id="UP000248326">
    <property type="component" value="Unassembled WGS sequence"/>
</dbReference>
<sequence>MTRSVADEGGLFDAPDGYAPRSAWRRECTACGACCAAPDITALNKPLGVPCAFLRPDCLCDRYETRPGVCRNYRPDWVCGEVAPLATLEARVRRFLQIYDLT</sequence>
<dbReference type="PANTHER" id="PTHR36931:SF1">
    <property type="entry name" value="UPF0153 PROTEIN YEIW"/>
    <property type="match status" value="1"/>
</dbReference>
<keyword evidence="2" id="KW-1185">Reference proteome</keyword>
<dbReference type="AlphaFoldDB" id="A0A318S8W3"/>
<organism evidence="1 2">
    <name type="scientific">Deinococcus yavapaiensis KR-236</name>
    <dbReference type="NCBI Taxonomy" id="694435"/>
    <lineage>
        <taxon>Bacteria</taxon>
        <taxon>Thermotogati</taxon>
        <taxon>Deinococcota</taxon>
        <taxon>Deinococci</taxon>
        <taxon>Deinococcales</taxon>
        <taxon>Deinococcaceae</taxon>
        <taxon>Deinococcus</taxon>
    </lineage>
</organism>
<dbReference type="EMBL" id="QJSX01000011">
    <property type="protein sequence ID" value="PYE52856.1"/>
    <property type="molecule type" value="Genomic_DNA"/>
</dbReference>
<proteinExistence type="predicted"/>
<protein>
    <submittedName>
        <fullName evidence="1">Uncharacterized protein</fullName>
    </submittedName>
</protein>
<dbReference type="OrthoDB" id="71604at2"/>
<comment type="caution">
    <text evidence="1">The sequence shown here is derived from an EMBL/GenBank/DDBJ whole genome shotgun (WGS) entry which is preliminary data.</text>
</comment>
<gene>
    <name evidence="1" type="ORF">DES52_11127</name>
</gene>
<dbReference type="InterPro" id="IPR052572">
    <property type="entry name" value="UPF0153_domain"/>
</dbReference>
<evidence type="ECO:0000313" key="2">
    <source>
        <dbReference type="Proteomes" id="UP000248326"/>
    </source>
</evidence>
<dbReference type="PANTHER" id="PTHR36931">
    <property type="entry name" value="UPF0153 PROTEIN YEIW"/>
    <property type="match status" value="1"/>
</dbReference>